<evidence type="ECO:0000259" key="13">
    <source>
        <dbReference type="PROSITE" id="PS50994"/>
    </source>
</evidence>
<evidence type="ECO:0000256" key="3">
    <source>
        <dbReference type="ARBA" id="ARBA00012493"/>
    </source>
</evidence>
<dbReference type="InterPro" id="IPR036397">
    <property type="entry name" value="RNaseH_sf"/>
</dbReference>
<evidence type="ECO:0000256" key="1">
    <source>
        <dbReference type="ARBA" id="ARBA00010879"/>
    </source>
</evidence>
<keyword evidence="4" id="KW-0808">Transferase</keyword>
<dbReference type="Proteomes" id="UP001558613">
    <property type="component" value="Unassembled WGS sequence"/>
</dbReference>
<evidence type="ECO:0000313" key="15">
    <source>
        <dbReference type="Proteomes" id="UP001558613"/>
    </source>
</evidence>
<evidence type="ECO:0000256" key="2">
    <source>
        <dbReference type="ARBA" id="ARBA00012180"/>
    </source>
</evidence>
<dbReference type="InterPro" id="IPR001878">
    <property type="entry name" value="Znf_CCHC"/>
</dbReference>
<feature type="compositionally biased region" description="Low complexity" evidence="11">
    <location>
        <begin position="1284"/>
        <end position="1294"/>
    </location>
</feature>
<dbReference type="Gene3D" id="1.10.340.70">
    <property type="match status" value="1"/>
</dbReference>
<keyword evidence="8" id="KW-0378">Hydrolase</keyword>
<evidence type="ECO:0000256" key="7">
    <source>
        <dbReference type="ARBA" id="ARBA00022759"/>
    </source>
</evidence>
<dbReference type="InterPro" id="IPR041373">
    <property type="entry name" value="RT_RNaseH"/>
</dbReference>
<evidence type="ECO:0000256" key="6">
    <source>
        <dbReference type="ARBA" id="ARBA00022722"/>
    </source>
</evidence>
<dbReference type="CDD" id="cd09274">
    <property type="entry name" value="RNase_HI_RT_Ty3"/>
    <property type="match status" value="1"/>
</dbReference>
<dbReference type="InterPro" id="IPR050951">
    <property type="entry name" value="Retrovirus_Pol_polyprotein"/>
</dbReference>
<dbReference type="InterPro" id="IPR021109">
    <property type="entry name" value="Peptidase_aspartic_dom_sf"/>
</dbReference>
<proteinExistence type="inferred from homology"/>
<dbReference type="Gene3D" id="3.30.420.10">
    <property type="entry name" value="Ribonuclease H-like superfamily/Ribonuclease H"/>
    <property type="match status" value="1"/>
</dbReference>
<reference evidence="14 15" key="1">
    <citation type="submission" date="2023-09" db="EMBL/GenBank/DDBJ databases">
        <authorList>
            <person name="Wang M."/>
        </authorList>
    </citation>
    <scope>NUCLEOTIDE SEQUENCE [LARGE SCALE GENOMIC DNA]</scope>
    <source>
        <strain evidence="14">GT-2023</strain>
        <tissue evidence="14">Liver</tissue>
    </source>
</reference>
<feature type="domain" description="Integrase catalytic" evidence="13">
    <location>
        <begin position="1013"/>
        <end position="1170"/>
    </location>
</feature>
<dbReference type="EC" id="2.7.7.49" evidence="3"/>
<evidence type="ECO:0000256" key="8">
    <source>
        <dbReference type="ARBA" id="ARBA00022801"/>
    </source>
</evidence>
<dbReference type="InterPro" id="IPR036875">
    <property type="entry name" value="Znf_CCHC_sf"/>
</dbReference>
<feature type="domain" description="Reverse transcriptase" evidence="12">
    <location>
        <begin position="463"/>
        <end position="640"/>
    </location>
</feature>
<dbReference type="SUPFAM" id="SSF57756">
    <property type="entry name" value="Retrovirus zinc finger-like domains"/>
    <property type="match status" value="1"/>
</dbReference>
<evidence type="ECO:0000256" key="11">
    <source>
        <dbReference type="SAM" id="MobiDB-lite"/>
    </source>
</evidence>
<dbReference type="Pfam" id="PF00078">
    <property type="entry name" value="RVT_1"/>
    <property type="match status" value="1"/>
</dbReference>
<comment type="similarity">
    <text evidence="1">Belongs to the beta type-B retroviral polymerase family. HERV class-II K(HML-2) pol subfamily.</text>
</comment>
<dbReference type="SUPFAM" id="SSF53098">
    <property type="entry name" value="Ribonuclease H-like"/>
    <property type="match status" value="1"/>
</dbReference>
<sequence>MSVSVPAPAMFLPCPGEPSMPFDMWLRIFQNYLLVINATGDAWPDTRKRATLLHCLGTEGQRIFYALPETGDTYSSAISALEKHFTPKVNVVVERYAFRKRAQFQHETVAQYVTALRSLATTCGFEDKADDMIRDQLLEHLCCDSIRERLLLESDLTLDTAVTLATQMEAAADQAKKMVSGRGASERGIPVQAVRSKSYKNTNKQFHRPAKPQVTTPRKSCFRCGSDKHLANSSQCPAANVQCKSCNKRGHFARVCRSVPTSKVHEVQLPDVTILYLDDSDKAPKRLFCNATILTPTSAAKEIRLVVDTGSAVSILPNHIYKQHFSLTPLSPPAARLVTYTQTQIPVLGCLNAQVCVEDSCAPATFFVVEDGTALLGMDLISSLHLSFSIDAITTADAMPVTPVLSTAATAPFLAPPTEIGCVKQFVHKVKIDPTVQPIRQKLRRLPFAVRDAVSAEVDRLLHAGIIEEIDASAWVSPIVVTRKKNGGIRMCADLREPNKAVVTDCYPLPHVDELLSTLCGAKIFSTIDLANAYYQVPLHEDSRDITAFITHKGLFRFCRVPYGLASAPSAFQKMMAAILDGVPGVQNYLDDLIIYGATADEHDRTLNTVLLKLKQAGLVLNDEKCHFRQTKLRFLGHVITADGILPDHGHVDAILKAPPPSDATALRSFLGLASWYAKFIPNFAMVVAPMRECVQDKDTFLWSDAAQASFDKVKQLLVCSSALALYDPSLRSVISTDACDYGLGAVFSQIQQDGTEKPVAFASRTLTVTESKYSIVEKEALACVWATEKWRTYLWGTRFTLRTDHQALTTLLTTKGMNRAGLRIARWSARLLCFDYEVVYKPGSQNHTADCLSRLPLHGPADASTDVEPELVALISSTLSSLPVSDFDSACSSCSEMVALREQIDRGWPPSIRAVTQNLMPYYRLRDEFSVQGLYIFRGSRLVVPVSLRHTLVTLAHEGHQGIVRTKQRLRDLYWWPHMDSQVQDCISACIPCQSNDKTAITHPAPLQPVPLPDGPWKKLGLDIVGPFETALPACRYAVTLTDYYSKWPELAFCPSATTDTVLDFLTTTFGRHGNPETVITDNGTQFTSAAFCEFLQTRGIQHSKTSVYYPAANGAVERFHRALKGCIQTAILQSQPWKEAVTNWLQVYRATPHATTSTSPYELLYGRKMRTKLDILPVVHVPNTIVHDTVEKKQAKMKQYTDTKRHARAPSFARGEKVRVRIPRLVPKARPKFSAPLTVEERVGPNTFLLSDGKRWNATHLARSASAPESGGLDCTLTLSMPTSPTSTQPTLNIPPKQSRMRSKPTWHKDYIM</sequence>
<dbReference type="PROSITE" id="PS50878">
    <property type="entry name" value="RT_POL"/>
    <property type="match status" value="1"/>
</dbReference>
<dbReference type="Pfam" id="PF17921">
    <property type="entry name" value="Integrase_H2C2"/>
    <property type="match status" value="1"/>
</dbReference>
<dbReference type="EC" id="3.1.26.4" evidence="2"/>
<evidence type="ECO:0000259" key="12">
    <source>
        <dbReference type="PROSITE" id="PS50878"/>
    </source>
</evidence>
<dbReference type="InterPro" id="IPR041588">
    <property type="entry name" value="Integrase_H2C2"/>
</dbReference>
<dbReference type="InterPro" id="IPR043502">
    <property type="entry name" value="DNA/RNA_pol_sf"/>
</dbReference>
<keyword evidence="5" id="KW-0548">Nucleotidyltransferase</keyword>
<keyword evidence="15" id="KW-1185">Reference proteome</keyword>
<accession>A0ABR3LNU0</accession>
<dbReference type="Gene3D" id="2.40.70.10">
    <property type="entry name" value="Acid Proteases"/>
    <property type="match status" value="1"/>
</dbReference>
<protein>
    <recommendedName>
        <fullName evidence="10">Gypsy retrotransposon integrase-like protein 1</fullName>
        <ecNumber evidence="3">2.7.7.49</ecNumber>
        <ecNumber evidence="2">3.1.26.4</ecNumber>
    </recommendedName>
</protein>
<dbReference type="InterPro" id="IPR012337">
    <property type="entry name" value="RNaseH-like_sf"/>
</dbReference>
<dbReference type="Gene3D" id="4.10.60.10">
    <property type="entry name" value="Zinc finger, CCHC-type"/>
    <property type="match status" value="1"/>
</dbReference>
<dbReference type="PANTHER" id="PTHR37984:SF15">
    <property type="entry name" value="INTEGRASE CATALYTIC DOMAIN-CONTAINING PROTEIN"/>
    <property type="match status" value="1"/>
</dbReference>
<dbReference type="PANTHER" id="PTHR37984">
    <property type="entry name" value="PROTEIN CBG26694"/>
    <property type="match status" value="1"/>
</dbReference>
<dbReference type="SUPFAM" id="SSF56672">
    <property type="entry name" value="DNA/RNA polymerases"/>
    <property type="match status" value="1"/>
</dbReference>
<keyword evidence="6" id="KW-0540">Nuclease</keyword>
<comment type="caution">
    <text evidence="14">The sequence shown here is derived from an EMBL/GenBank/DDBJ whole genome shotgun (WGS) entry which is preliminary data.</text>
</comment>
<dbReference type="Pfam" id="PF17917">
    <property type="entry name" value="RT_RNaseH"/>
    <property type="match status" value="1"/>
</dbReference>
<organism evidence="14 15">
    <name type="scientific">Cirrhinus molitorella</name>
    <name type="common">mud carp</name>
    <dbReference type="NCBI Taxonomy" id="172907"/>
    <lineage>
        <taxon>Eukaryota</taxon>
        <taxon>Metazoa</taxon>
        <taxon>Chordata</taxon>
        <taxon>Craniata</taxon>
        <taxon>Vertebrata</taxon>
        <taxon>Euteleostomi</taxon>
        <taxon>Actinopterygii</taxon>
        <taxon>Neopterygii</taxon>
        <taxon>Teleostei</taxon>
        <taxon>Ostariophysi</taxon>
        <taxon>Cypriniformes</taxon>
        <taxon>Cyprinidae</taxon>
        <taxon>Labeoninae</taxon>
        <taxon>Labeonini</taxon>
        <taxon>Cirrhinus</taxon>
    </lineage>
</organism>
<evidence type="ECO:0000256" key="9">
    <source>
        <dbReference type="ARBA" id="ARBA00022918"/>
    </source>
</evidence>
<dbReference type="EMBL" id="JAYMGO010000021">
    <property type="protein sequence ID" value="KAL1253302.1"/>
    <property type="molecule type" value="Genomic_DNA"/>
</dbReference>
<dbReference type="Gene3D" id="3.10.10.10">
    <property type="entry name" value="HIV Type 1 Reverse Transcriptase, subunit A, domain 1"/>
    <property type="match status" value="1"/>
</dbReference>
<dbReference type="PROSITE" id="PS50994">
    <property type="entry name" value="INTEGRASE"/>
    <property type="match status" value="1"/>
</dbReference>
<evidence type="ECO:0000256" key="10">
    <source>
        <dbReference type="ARBA" id="ARBA00039658"/>
    </source>
</evidence>
<dbReference type="Pfam" id="PF00665">
    <property type="entry name" value="rve"/>
    <property type="match status" value="1"/>
</dbReference>
<name>A0ABR3LNU0_9TELE</name>
<dbReference type="SUPFAM" id="SSF50630">
    <property type="entry name" value="Acid proteases"/>
    <property type="match status" value="1"/>
</dbReference>
<dbReference type="InterPro" id="IPR001584">
    <property type="entry name" value="Integrase_cat-core"/>
</dbReference>
<dbReference type="SMART" id="SM00343">
    <property type="entry name" value="ZnF_C2HC"/>
    <property type="match status" value="2"/>
</dbReference>
<feature type="region of interest" description="Disordered" evidence="11">
    <location>
        <begin position="1284"/>
        <end position="1315"/>
    </location>
</feature>
<dbReference type="Gene3D" id="3.30.70.270">
    <property type="match status" value="2"/>
</dbReference>
<dbReference type="CDD" id="cd01647">
    <property type="entry name" value="RT_LTR"/>
    <property type="match status" value="1"/>
</dbReference>
<keyword evidence="9" id="KW-0695">RNA-directed DNA polymerase</keyword>
<gene>
    <name evidence="14" type="ORF">QQF64_017995</name>
</gene>
<evidence type="ECO:0000256" key="5">
    <source>
        <dbReference type="ARBA" id="ARBA00022695"/>
    </source>
</evidence>
<dbReference type="InterPro" id="IPR043128">
    <property type="entry name" value="Rev_trsase/Diguanyl_cyclase"/>
</dbReference>
<evidence type="ECO:0000313" key="14">
    <source>
        <dbReference type="EMBL" id="KAL1253302.1"/>
    </source>
</evidence>
<evidence type="ECO:0000256" key="4">
    <source>
        <dbReference type="ARBA" id="ARBA00022679"/>
    </source>
</evidence>
<dbReference type="InterPro" id="IPR000477">
    <property type="entry name" value="RT_dom"/>
</dbReference>
<keyword evidence="7" id="KW-0255">Endonuclease</keyword>